<evidence type="ECO:0000256" key="6">
    <source>
        <dbReference type="ARBA" id="ARBA00022556"/>
    </source>
</evidence>
<evidence type="ECO:0000256" key="10">
    <source>
        <dbReference type="ARBA" id="ARBA00022840"/>
    </source>
</evidence>
<dbReference type="GO" id="GO:0005524">
    <property type="term" value="F:ATP binding"/>
    <property type="evidence" value="ECO:0007669"/>
    <property type="project" value="UniProtKB-UniRule"/>
</dbReference>
<proteinExistence type="inferred from homology"/>
<comment type="pathway">
    <text evidence="2 13">Glycolipid biosynthesis; lipid IV(A) biosynthesis; lipid IV(A) from (3R)-3-hydroxytetradecanoyl-[acyl-carrier-protein] and UDP-N-acetyl-alpha-D-glucosamine: step 6/6.</text>
</comment>
<keyword evidence="10 13" id="KW-0067">ATP-binding</keyword>
<comment type="function">
    <text evidence="1 13">Transfers the gamma-phosphate of ATP to the 4'-position of a tetraacyldisaccharide 1-phosphate intermediate (termed DS-1-P) to form tetraacyldisaccharide 1,4'-bis-phosphate (lipid IVA).</text>
</comment>
<dbReference type="Proteomes" id="UP000231655">
    <property type="component" value="Unassembled WGS sequence"/>
</dbReference>
<evidence type="ECO:0000313" key="14">
    <source>
        <dbReference type="EMBL" id="SNY37533.1"/>
    </source>
</evidence>
<dbReference type="PANTHER" id="PTHR42724:SF1">
    <property type="entry name" value="TETRAACYLDISACCHARIDE 4'-KINASE, MITOCHONDRIAL-RELATED"/>
    <property type="match status" value="1"/>
</dbReference>
<feature type="binding site" evidence="13">
    <location>
        <begin position="52"/>
        <end position="59"/>
    </location>
    <ligand>
        <name>ATP</name>
        <dbReference type="ChEBI" id="CHEBI:30616"/>
    </ligand>
</feature>
<keyword evidence="8 13" id="KW-0547">Nucleotide-binding</keyword>
<evidence type="ECO:0000256" key="7">
    <source>
        <dbReference type="ARBA" id="ARBA00022679"/>
    </source>
</evidence>
<dbReference type="SUPFAM" id="SSF52540">
    <property type="entry name" value="P-loop containing nucleoside triphosphate hydrolases"/>
    <property type="match status" value="1"/>
</dbReference>
<protein>
    <recommendedName>
        <fullName evidence="4 13">Tetraacyldisaccharide 4'-kinase</fullName>
        <ecNumber evidence="3 13">2.7.1.130</ecNumber>
    </recommendedName>
    <alternativeName>
        <fullName evidence="12 13">Lipid A 4'-kinase</fullName>
    </alternativeName>
</protein>
<evidence type="ECO:0000256" key="11">
    <source>
        <dbReference type="ARBA" id="ARBA00023098"/>
    </source>
</evidence>
<dbReference type="PANTHER" id="PTHR42724">
    <property type="entry name" value="TETRAACYLDISACCHARIDE 4'-KINASE"/>
    <property type="match status" value="1"/>
</dbReference>
<dbReference type="HAMAP" id="MF_00409">
    <property type="entry name" value="LpxK"/>
    <property type="match status" value="1"/>
</dbReference>
<dbReference type="NCBIfam" id="TIGR00682">
    <property type="entry name" value="lpxK"/>
    <property type="match status" value="1"/>
</dbReference>
<keyword evidence="7 13" id="KW-0808">Transferase</keyword>
<evidence type="ECO:0000256" key="5">
    <source>
        <dbReference type="ARBA" id="ARBA00022516"/>
    </source>
</evidence>
<evidence type="ECO:0000256" key="3">
    <source>
        <dbReference type="ARBA" id="ARBA00012071"/>
    </source>
</evidence>
<dbReference type="Pfam" id="PF02606">
    <property type="entry name" value="LpxK"/>
    <property type="match status" value="1"/>
</dbReference>
<evidence type="ECO:0000256" key="12">
    <source>
        <dbReference type="ARBA" id="ARBA00029757"/>
    </source>
</evidence>
<evidence type="ECO:0000256" key="4">
    <source>
        <dbReference type="ARBA" id="ARBA00016436"/>
    </source>
</evidence>
<name>A0A285HPL7_9RHOB</name>
<sequence length="324" mass="34177">MQAPDFWFRPPGVRARLLSPLGKLYATATARRLAGGTPVDPGVPVICVGNLNAGGTGKTPTAIELLMRLSARGLNPHFLSRGYGGTLEGPVQVDSKQHSADQTGDEPLLLAAFAPGWISKDRLAGARAAVAAGAGVIVMDDGFQDPALRKALSIVVVDAARGFGNGLCLPAGPLREPVAVGMARADLLLSIGNDAAQAGFAAPEGVPHMKGSLMPLPTGMDWQDMKVMAFAGIGHPEKFFATLKSLGVQLLHGEALSDHQPLTNSLLTRLERDAAQHGAQLVTTEKDAVRLPQEYRQKVLTLPVRLALEDDTALEEQLDRLFPG</sequence>
<evidence type="ECO:0000313" key="15">
    <source>
        <dbReference type="Proteomes" id="UP000231655"/>
    </source>
</evidence>
<dbReference type="GO" id="GO:0009244">
    <property type="term" value="P:lipopolysaccharide core region biosynthetic process"/>
    <property type="evidence" value="ECO:0007669"/>
    <property type="project" value="TreeGrafter"/>
</dbReference>
<dbReference type="RefSeq" id="WP_179747185.1">
    <property type="nucleotide sequence ID" value="NZ_OBEA01000001.1"/>
</dbReference>
<dbReference type="GO" id="GO:0009245">
    <property type="term" value="P:lipid A biosynthetic process"/>
    <property type="evidence" value="ECO:0007669"/>
    <property type="project" value="UniProtKB-UniRule"/>
</dbReference>
<dbReference type="AlphaFoldDB" id="A0A285HPL7"/>
<reference evidence="14 15" key="1">
    <citation type="submission" date="2017-09" db="EMBL/GenBank/DDBJ databases">
        <authorList>
            <person name="Ehlers B."/>
            <person name="Leendertz F.H."/>
        </authorList>
    </citation>
    <scope>NUCLEOTIDE SEQUENCE [LARGE SCALE GENOMIC DNA]</scope>
    <source>
        <strain evidence="14 15">CGMCC 1.12662</strain>
    </source>
</reference>
<evidence type="ECO:0000256" key="2">
    <source>
        <dbReference type="ARBA" id="ARBA00004870"/>
    </source>
</evidence>
<organism evidence="14 15">
    <name type="scientific">Pseudooceanicola antarcticus</name>
    <dbReference type="NCBI Taxonomy" id="1247613"/>
    <lineage>
        <taxon>Bacteria</taxon>
        <taxon>Pseudomonadati</taxon>
        <taxon>Pseudomonadota</taxon>
        <taxon>Alphaproteobacteria</taxon>
        <taxon>Rhodobacterales</taxon>
        <taxon>Paracoccaceae</taxon>
        <taxon>Pseudooceanicola</taxon>
    </lineage>
</organism>
<comment type="similarity">
    <text evidence="13">Belongs to the LpxK family.</text>
</comment>
<dbReference type="InterPro" id="IPR003758">
    <property type="entry name" value="LpxK"/>
</dbReference>
<dbReference type="GO" id="GO:0009029">
    <property type="term" value="F:lipid-A 4'-kinase activity"/>
    <property type="evidence" value="ECO:0007669"/>
    <property type="project" value="UniProtKB-UniRule"/>
</dbReference>
<dbReference type="UniPathway" id="UPA00359">
    <property type="reaction ID" value="UER00482"/>
</dbReference>
<keyword evidence="11 13" id="KW-0443">Lipid metabolism</keyword>
<dbReference type="EC" id="2.7.1.130" evidence="3 13"/>
<evidence type="ECO:0000256" key="13">
    <source>
        <dbReference type="HAMAP-Rule" id="MF_00409"/>
    </source>
</evidence>
<evidence type="ECO:0000256" key="1">
    <source>
        <dbReference type="ARBA" id="ARBA00002274"/>
    </source>
</evidence>
<dbReference type="GO" id="GO:0005886">
    <property type="term" value="C:plasma membrane"/>
    <property type="evidence" value="ECO:0007669"/>
    <property type="project" value="TreeGrafter"/>
</dbReference>
<evidence type="ECO:0000256" key="9">
    <source>
        <dbReference type="ARBA" id="ARBA00022777"/>
    </source>
</evidence>
<keyword evidence="9 13" id="KW-0418">Kinase</keyword>
<dbReference type="EMBL" id="OBEA01000001">
    <property type="protein sequence ID" value="SNY37533.1"/>
    <property type="molecule type" value="Genomic_DNA"/>
</dbReference>
<keyword evidence="5 13" id="KW-0444">Lipid biosynthesis</keyword>
<accession>A0A285HPL7</accession>
<gene>
    <name evidence="13" type="primary">lpxK</name>
    <name evidence="14" type="ORF">SAMN06297129_0326</name>
</gene>
<comment type="catalytic activity">
    <reaction evidence="13">
        <text>a lipid A disaccharide + ATP = a lipid IVA + ADP + H(+)</text>
        <dbReference type="Rhea" id="RHEA:67840"/>
        <dbReference type="ChEBI" id="CHEBI:15378"/>
        <dbReference type="ChEBI" id="CHEBI:30616"/>
        <dbReference type="ChEBI" id="CHEBI:176343"/>
        <dbReference type="ChEBI" id="CHEBI:176425"/>
        <dbReference type="ChEBI" id="CHEBI:456216"/>
        <dbReference type="EC" id="2.7.1.130"/>
    </reaction>
</comment>
<keyword evidence="6 13" id="KW-0441">Lipid A biosynthesis</keyword>
<evidence type="ECO:0000256" key="8">
    <source>
        <dbReference type="ARBA" id="ARBA00022741"/>
    </source>
</evidence>
<dbReference type="InterPro" id="IPR027417">
    <property type="entry name" value="P-loop_NTPase"/>
</dbReference>